<evidence type="ECO:0000256" key="1">
    <source>
        <dbReference type="SAM" id="MobiDB-lite"/>
    </source>
</evidence>
<name>A0A6A6PD58_9PEZI</name>
<dbReference type="AlphaFoldDB" id="A0A6A6PD58"/>
<gene>
    <name evidence="2" type="ORF">BDY21DRAFT_398692</name>
</gene>
<keyword evidence="3" id="KW-1185">Reference proteome</keyword>
<feature type="region of interest" description="Disordered" evidence="1">
    <location>
        <begin position="1"/>
        <end position="30"/>
    </location>
</feature>
<feature type="non-terminal residue" evidence="2">
    <location>
        <position position="1"/>
    </location>
</feature>
<feature type="region of interest" description="Disordered" evidence="1">
    <location>
        <begin position="74"/>
        <end position="97"/>
    </location>
</feature>
<protein>
    <submittedName>
        <fullName evidence="2">Uncharacterized protein</fullName>
    </submittedName>
</protein>
<evidence type="ECO:0000313" key="2">
    <source>
        <dbReference type="EMBL" id="KAF2461732.1"/>
    </source>
</evidence>
<feature type="non-terminal residue" evidence="2">
    <location>
        <position position="241"/>
    </location>
</feature>
<dbReference type="Proteomes" id="UP000799766">
    <property type="component" value="Unassembled WGS sequence"/>
</dbReference>
<dbReference type="EMBL" id="MU001671">
    <property type="protein sequence ID" value="KAF2461732.1"/>
    <property type="molecule type" value="Genomic_DNA"/>
</dbReference>
<evidence type="ECO:0000313" key="3">
    <source>
        <dbReference type="Proteomes" id="UP000799766"/>
    </source>
</evidence>
<feature type="compositionally biased region" description="Low complexity" evidence="1">
    <location>
        <begin position="79"/>
        <end position="88"/>
    </location>
</feature>
<proteinExistence type="predicted"/>
<accession>A0A6A6PD58</accession>
<organism evidence="2 3">
    <name type="scientific">Lineolata rhizophorae</name>
    <dbReference type="NCBI Taxonomy" id="578093"/>
    <lineage>
        <taxon>Eukaryota</taxon>
        <taxon>Fungi</taxon>
        <taxon>Dikarya</taxon>
        <taxon>Ascomycota</taxon>
        <taxon>Pezizomycotina</taxon>
        <taxon>Dothideomycetes</taxon>
        <taxon>Dothideomycetes incertae sedis</taxon>
        <taxon>Lineolatales</taxon>
        <taxon>Lineolataceae</taxon>
        <taxon>Lineolata</taxon>
    </lineage>
</organism>
<feature type="compositionally biased region" description="Low complexity" evidence="1">
    <location>
        <begin position="1"/>
        <end position="12"/>
    </location>
</feature>
<sequence length="241" mass="25670">DAGIYIADAADGQKGRGSQGRPARSCPRSHGCANCRAKARSAGRWDLAAAALAAPSARRCAWHGTAAGLRTRALPPAPAVRSAGSRTGSRAREGDERTALWRARGRVRGGDWRRNWRCAEGPRRRRPPRLGHPCGGAPPRPPSANTPRAPGGGGGGGAGRRRALLGRAVESARPLRAAADGLHAACPPTWHQLPPRRPYLLRCRPQLKEGKELRISGASQNPPPADEDARRQARYQRPVPA</sequence>
<reference evidence="2" key="1">
    <citation type="journal article" date="2020" name="Stud. Mycol.">
        <title>101 Dothideomycetes genomes: a test case for predicting lifestyles and emergence of pathogens.</title>
        <authorList>
            <person name="Haridas S."/>
            <person name="Albert R."/>
            <person name="Binder M."/>
            <person name="Bloem J."/>
            <person name="Labutti K."/>
            <person name="Salamov A."/>
            <person name="Andreopoulos B."/>
            <person name="Baker S."/>
            <person name="Barry K."/>
            <person name="Bills G."/>
            <person name="Bluhm B."/>
            <person name="Cannon C."/>
            <person name="Castanera R."/>
            <person name="Culley D."/>
            <person name="Daum C."/>
            <person name="Ezra D."/>
            <person name="Gonzalez J."/>
            <person name="Henrissat B."/>
            <person name="Kuo A."/>
            <person name="Liang C."/>
            <person name="Lipzen A."/>
            <person name="Lutzoni F."/>
            <person name="Magnuson J."/>
            <person name="Mondo S."/>
            <person name="Nolan M."/>
            <person name="Ohm R."/>
            <person name="Pangilinan J."/>
            <person name="Park H.-J."/>
            <person name="Ramirez L."/>
            <person name="Alfaro M."/>
            <person name="Sun H."/>
            <person name="Tritt A."/>
            <person name="Yoshinaga Y."/>
            <person name="Zwiers L.-H."/>
            <person name="Turgeon B."/>
            <person name="Goodwin S."/>
            <person name="Spatafora J."/>
            <person name="Crous P."/>
            <person name="Grigoriev I."/>
        </authorList>
    </citation>
    <scope>NUCLEOTIDE SEQUENCE</scope>
    <source>
        <strain evidence="2">ATCC 16933</strain>
    </source>
</reference>
<feature type="region of interest" description="Disordered" evidence="1">
    <location>
        <begin position="121"/>
        <end position="160"/>
    </location>
</feature>
<feature type="region of interest" description="Disordered" evidence="1">
    <location>
        <begin position="211"/>
        <end position="241"/>
    </location>
</feature>